<feature type="transmembrane region" description="Helical" evidence="8">
    <location>
        <begin position="143"/>
        <end position="165"/>
    </location>
</feature>
<feature type="domain" description="Major facilitator superfamily (MFS) profile" evidence="9">
    <location>
        <begin position="14"/>
        <end position="417"/>
    </location>
</feature>
<dbReference type="SUPFAM" id="SSF103473">
    <property type="entry name" value="MFS general substrate transporter"/>
    <property type="match status" value="1"/>
</dbReference>
<dbReference type="InterPro" id="IPR036259">
    <property type="entry name" value="MFS_trans_sf"/>
</dbReference>
<keyword evidence="6 8" id="KW-1133">Transmembrane helix</keyword>
<keyword evidence="7 8" id="KW-0472">Membrane</keyword>
<feature type="transmembrane region" description="Helical" evidence="8">
    <location>
        <begin position="110"/>
        <end position="131"/>
    </location>
</feature>
<comment type="similarity">
    <text evidence="3">Belongs to the major facilitator superfamily. TCR/Tet family.</text>
</comment>
<dbReference type="CDD" id="cd17388">
    <property type="entry name" value="MFS_TetA"/>
    <property type="match status" value="1"/>
</dbReference>
<dbReference type="PANTHER" id="PTHR23504">
    <property type="entry name" value="MAJOR FACILITATOR SUPERFAMILY DOMAIN-CONTAINING PROTEIN 10"/>
    <property type="match status" value="1"/>
</dbReference>
<dbReference type="InterPro" id="IPR020846">
    <property type="entry name" value="MFS_dom"/>
</dbReference>
<comment type="function">
    <text evidence="1">Resistance to tetracycline by an active tetracycline efflux. This is an energy-dependent process that decreases the accumulation of the antibiotic in whole cells. This protein functions as a metal-tetracycline/H(+) antiporter.</text>
</comment>
<protein>
    <recommendedName>
        <fullName evidence="9">Major facilitator superfamily (MFS) profile domain-containing protein</fullName>
    </recommendedName>
</protein>
<feature type="transmembrane region" description="Helical" evidence="8">
    <location>
        <begin position="12"/>
        <end position="35"/>
    </location>
</feature>
<feature type="transmembrane region" description="Helical" evidence="8">
    <location>
        <begin position="171"/>
        <end position="191"/>
    </location>
</feature>
<evidence type="ECO:0000256" key="8">
    <source>
        <dbReference type="SAM" id="Phobius"/>
    </source>
</evidence>
<dbReference type="EMBL" id="NFZT01000001">
    <property type="protein sequence ID" value="OWV33212.1"/>
    <property type="molecule type" value="Genomic_DNA"/>
</dbReference>
<dbReference type="PROSITE" id="PS00216">
    <property type="entry name" value="SUGAR_TRANSPORT_1"/>
    <property type="match status" value="1"/>
</dbReference>
<feature type="transmembrane region" description="Helical" evidence="8">
    <location>
        <begin position="298"/>
        <end position="316"/>
    </location>
</feature>
<dbReference type="InterPro" id="IPR005829">
    <property type="entry name" value="Sugar_transporter_CS"/>
</dbReference>
<dbReference type="Proteomes" id="UP000198462">
    <property type="component" value="Unassembled WGS sequence"/>
</dbReference>
<dbReference type="PANTHER" id="PTHR23504:SF15">
    <property type="entry name" value="MAJOR FACILITATOR SUPERFAMILY (MFS) PROFILE DOMAIN-CONTAINING PROTEIN"/>
    <property type="match status" value="1"/>
</dbReference>
<dbReference type="InterPro" id="IPR011701">
    <property type="entry name" value="MFS"/>
</dbReference>
<dbReference type="PROSITE" id="PS50850">
    <property type="entry name" value="MFS"/>
    <property type="match status" value="1"/>
</dbReference>
<feature type="transmembrane region" description="Helical" evidence="8">
    <location>
        <begin position="55"/>
        <end position="73"/>
    </location>
</feature>
<dbReference type="AlphaFoldDB" id="A0A219B498"/>
<gene>
    <name evidence="10" type="ORF">B5C34_06900</name>
</gene>
<feature type="transmembrane region" description="Helical" evidence="8">
    <location>
        <begin position="265"/>
        <end position="286"/>
    </location>
</feature>
<comment type="caution">
    <text evidence="10">The sequence shown here is derived from an EMBL/GenBank/DDBJ whole genome shotgun (WGS) entry which is preliminary data.</text>
</comment>
<feature type="transmembrane region" description="Helical" evidence="8">
    <location>
        <begin position="224"/>
        <end position="245"/>
    </location>
</feature>
<dbReference type="Gene3D" id="1.20.1250.20">
    <property type="entry name" value="MFS general substrate transporter like domains"/>
    <property type="match status" value="1"/>
</dbReference>
<sequence length="426" mass="44768">MSDSPAVPPPLRGSLIFVIAVVLVDMIGFGIIMPVLPALIVELTGDSVAGAAVDAGWLAFVYAAMQFVFGPVMGNLSDRFGRRPVLLVTLAAYAVNYAIMGLAPTLLWLFVGRTIAGITGASFSVAYAYLADISPPEKRAQNFGLIGVAFGLGFIIGPAAGGLLGDVDIRLPFFAASAFALLNLTFGFLVLKESLPRENRRPFSLTRSNAISALRELGRQNRIVLWYAAALLIWMLAHLIYPIIWAFFVLEAFAGRIPFGWSEELFVGATLAYVGLTSAIVQGGLIRVVVPRVGEVKAASIGILGMVTGALIYLFVRDPIWLLVAVPIGSLQGLTQPSITGLMSQAIDETSQGELQGAVASLSSLASVIGPPLYTQIFFAFTATGAALYLPGAPFGLAALIALCALALFLRGTALFRSVGAPSGSA</sequence>
<keyword evidence="5 8" id="KW-0812">Transmembrane</keyword>
<dbReference type="RefSeq" id="WP_088711998.1">
    <property type="nucleotide sequence ID" value="NZ_NFZT01000001.1"/>
</dbReference>
<dbReference type="InterPro" id="IPR001958">
    <property type="entry name" value="Tet-R_TetA/multi-R_MdtG-like"/>
</dbReference>
<keyword evidence="11" id="KW-1185">Reference proteome</keyword>
<evidence type="ECO:0000256" key="7">
    <source>
        <dbReference type="ARBA" id="ARBA00023136"/>
    </source>
</evidence>
<feature type="transmembrane region" description="Helical" evidence="8">
    <location>
        <begin position="85"/>
        <end position="104"/>
    </location>
</feature>
<accession>A0A219B498</accession>
<keyword evidence="4" id="KW-0813">Transport</keyword>
<evidence type="ECO:0000256" key="5">
    <source>
        <dbReference type="ARBA" id="ARBA00022692"/>
    </source>
</evidence>
<evidence type="ECO:0000313" key="11">
    <source>
        <dbReference type="Proteomes" id="UP000198462"/>
    </source>
</evidence>
<evidence type="ECO:0000256" key="4">
    <source>
        <dbReference type="ARBA" id="ARBA00022448"/>
    </source>
</evidence>
<dbReference type="GO" id="GO:0016020">
    <property type="term" value="C:membrane"/>
    <property type="evidence" value="ECO:0007669"/>
    <property type="project" value="UniProtKB-SubCell"/>
</dbReference>
<evidence type="ECO:0000256" key="2">
    <source>
        <dbReference type="ARBA" id="ARBA00004141"/>
    </source>
</evidence>
<evidence type="ECO:0000256" key="6">
    <source>
        <dbReference type="ARBA" id="ARBA00022989"/>
    </source>
</evidence>
<organism evidence="10 11">
    <name type="scientific">Pacificimonas flava</name>
    <dbReference type="NCBI Taxonomy" id="1234595"/>
    <lineage>
        <taxon>Bacteria</taxon>
        <taxon>Pseudomonadati</taxon>
        <taxon>Pseudomonadota</taxon>
        <taxon>Alphaproteobacteria</taxon>
        <taxon>Sphingomonadales</taxon>
        <taxon>Sphingosinicellaceae</taxon>
        <taxon>Pacificimonas</taxon>
    </lineage>
</organism>
<name>A0A219B498_9SPHN</name>
<proteinExistence type="inferred from homology"/>
<comment type="subcellular location">
    <subcellularLocation>
        <location evidence="2">Membrane</location>
        <topology evidence="2">Multi-pass membrane protein</topology>
    </subcellularLocation>
</comment>
<dbReference type="PRINTS" id="PR01035">
    <property type="entry name" value="TCRTETA"/>
</dbReference>
<dbReference type="OrthoDB" id="9764259at2"/>
<evidence type="ECO:0000313" key="10">
    <source>
        <dbReference type="EMBL" id="OWV33212.1"/>
    </source>
</evidence>
<dbReference type="Pfam" id="PF07690">
    <property type="entry name" value="MFS_1"/>
    <property type="match status" value="1"/>
</dbReference>
<feature type="transmembrane region" description="Helical" evidence="8">
    <location>
        <begin position="397"/>
        <end position="416"/>
    </location>
</feature>
<dbReference type="GO" id="GO:0022857">
    <property type="term" value="F:transmembrane transporter activity"/>
    <property type="evidence" value="ECO:0007669"/>
    <property type="project" value="InterPro"/>
</dbReference>
<reference evidence="11" key="1">
    <citation type="submission" date="2017-05" db="EMBL/GenBank/DDBJ databases">
        <authorList>
            <person name="Lin X."/>
        </authorList>
    </citation>
    <scope>NUCLEOTIDE SEQUENCE [LARGE SCALE GENOMIC DNA]</scope>
    <source>
        <strain evidence="11">JLT2012</strain>
    </source>
</reference>
<evidence type="ECO:0000259" key="9">
    <source>
        <dbReference type="PROSITE" id="PS50850"/>
    </source>
</evidence>
<evidence type="ECO:0000256" key="1">
    <source>
        <dbReference type="ARBA" id="ARBA00003279"/>
    </source>
</evidence>
<evidence type="ECO:0000256" key="3">
    <source>
        <dbReference type="ARBA" id="ARBA00007520"/>
    </source>
</evidence>